<accession>A0A699HYL9</accession>
<organism evidence="5">
    <name type="scientific">Tanacetum cinerariifolium</name>
    <name type="common">Dalmatian daisy</name>
    <name type="synonym">Chrysanthemum cinerariifolium</name>
    <dbReference type="NCBI Taxonomy" id="118510"/>
    <lineage>
        <taxon>Eukaryota</taxon>
        <taxon>Viridiplantae</taxon>
        <taxon>Streptophyta</taxon>
        <taxon>Embryophyta</taxon>
        <taxon>Tracheophyta</taxon>
        <taxon>Spermatophyta</taxon>
        <taxon>Magnoliopsida</taxon>
        <taxon>eudicotyledons</taxon>
        <taxon>Gunneridae</taxon>
        <taxon>Pentapetalae</taxon>
        <taxon>asterids</taxon>
        <taxon>campanulids</taxon>
        <taxon>Asterales</taxon>
        <taxon>Asteraceae</taxon>
        <taxon>Asteroideae</taxon>
        <taxon>Anthemideae</taxon>
        <taxon>Anthemidinae</taxon>
        <taxon>Tanacetum</taxon>
    </lineage>
</organism>
<evidence type="ECO:0000259" key="3">
    <source>
        <dbReference type="Pfam" id="PF13976"/>
    </source>
</evidence>
<feature type="domain" description="Retroviral polymerase SH3-like" evidence="4">
    <location>
        <begin position="184"/>
        <end position="230"/>
    </location>
</feature>
<sequence length="702" mass="79114">MLLSPQHAGFGDLKLRYKIMSPKYSGSYISKKFDYVDPEGRLKPETSPISQIIKNMMEDLLHLHAVLNEMCDKKNSVLFTKTECLILFLDFKLPDESQVLLKVHRKNNIYSFDLKNVVPSMGLTCLFAKATNDESSLWHRRLGHINFKTMNKLVKGNLVRGLPSKIFKNDHTCVACQKGKQHKASCKFDRKADEGFLVGYSINSKAFRVYNSRTKKVEENLHVNFLENKPNIARSGLKWLFDIDSLINSMNYQPASARNRPNGNAGSKINFDAGQAGKENHEEAESPPKDDAGKNSTAQPTCVEGGITDDLESLDQQMKINDASSSFSHPAALDDFSKMTNLEDTGIFDDAYDDKDESAEADYNNLETIIQVSPIPSTRIHKDHPKEQIIKEVTQALDDESWVKAMQEELLQFKLLNIWTLVDLPHGKRVIGTKWVFRNKRDQRGIVARNKARLVAQGHRQEKGIDYDEVFAPVARIEAISQPPGFVDLELLDRVYKEKKALYGLHQAPRACVKSASTPMETHKPLSKDANGTDEVLLLRLGGYTPRSNEVRLKLDELMDIYTTLSNKVTTIETKLSSTKVVYHKAFITLTKRVKKLEIQLKQKRSRIVIHSSDEEEPSLDIEDSPKQGMMIEELDKDEDVNLVSEQGELHETAETLKDDDDATLAKTLLNIKRSTTKDKGKGLVARGISSIAISSLGTILI</sequence>
<dbReference type="InterPro" id="IPR057670">
    <property type="entry name" value="SH3_retrovirus"/>
</dbReference>
<dbReference type="Pfam" id="PF07727">
    <property type="entry name" value="RVT_2"/>
    <property type="match status" value="1"/>
</dbReference>
<feature type="domain" description="GAG-pre-integrase" evidence="3">
    <location>
        <begin position="108"/>
        <end position="181"/>
    </location>
</feature>
<evidence type="ECO:0000259" key="2">
    <source>
        <dbReference type="Pfam" id="PF07727"/>
    </source>
</evidence>
<dbReference type="AlphaFoldDB" id="A0A699HYL9"/>
<protein>
    <submittedName>
        <fullName evidence="5">Ribonuclease H-like domain-containing protein</fullName>
    </submittedName>
</protein>
<evidence type="ECO:0000313" key="5">
    <source>
        <dbReference type="EMBL" id="GEY99900.1"/>
    </source>
</evidence>
<comment type="caution">
    <text evidence="5">The sequence shown here is derived from an EMBL/GenBank/DDBJ whole genome shotgun (WGS) entry which is preliminary data.</text>
</comment>
<gene>
    <name evidence="5" type="ORF">Tci_471874</name>
</gene>
<feature type="compositionally biased region" description="Polar residues" evidence="1">
    <location>
        <begin position="256"/>
        <end position="267"/>
    </location>
</feature>
<reference evidence="5" key="1">
    <citation type="journal article" date="2019" name="Sci. Rep.">
        <title>Draft genome of Tanacetum cinerariifolium, the natural source of mosquito coil.</title>
        <authorList>
            <person name="Yamashiro T."/>
            <person name="Shiraishi A."/>
            <person name="Satake H."/>
            <person name="Nakayama K."/>
        </authorList>
    </citation>
    <scope>NUCLEOTIDE SEQUENCE</scope>
</reference>
<proteinExistence type="predicted"/>
<feature type="compositionally biased region" description="Basic and acidic residues" evidence="1">
    <location>
        <begin position="278"/>
        <end position="293"/>
    </location>
</feature>
<evidence type="ECO:0000259" key="4">
    <source>
        <dbReference type="Pfam" id="PF25597"/>
    </source>
</evidence>
<dbReference type="InterPro" id="IPR013103">
    <property type="entry name" value="RVT_2"/>
</dbReference>
<dbReference type="EMBL" id="BKCJ010230482">
    <property type="protein sequence ID" value="GEY99900.1"/>
    <property type="molecule type" value="Genomic_DNA"/>
</dbReference>
<dbReference type="InterPro" id="IPR025724">
    <property type="entry name" value="GAG-pre-integrase_dom"/>
</dbReference>
<dbReference type="Pfam" id="PF13976">
    <property type="entry name" value="gag_pre-integrs"/>
    <property type="match status" value="1"/>
</dbReference>
<name>A0A699HYL9_TANCI</name>
<feature type="region of interest" description="Disordered" evidence="1">
    <location>
        <begin position="256"/>
        <end position="306"/>
    </location>
</feature>
<feature type="domain" description="Reverse transcriptase Ty1/copia-type" evidence="2">
    <location>
        <begin position="417"/>
        <end position="480"/>
    </location>
</feature>
<dbReference type="Pfam" id="PF25597">
    <property type="entry name" value="SH3_retrovirus"/>
    <property type="match status" value="1"/>
</dbReference>
<evidence type="ECO:0000256" key="1">
    <source>
        <dbReference type="SAM" id="MobiDB-lite"/>
    </source>
</evidence>